<dbReference type="PRINTS" id="PR00036">
    <property type="entry name" value="HTHLACI"/>
</dbReference>
<dbReference type="InterPro" id="IPR000843">
    <property type="entry name" value="HTH_LacI"/>
</dbReference>
<feature type="domain" description="HTH lacI-type" evidence="5">
    <location>
        <begin position="3"/>
        <end position="57"/>
    </location>
</feature>
<evidence type="ECO:0000313" key="7">
    <source>
        <dbReference type="Proteomes" id="UP000029227"/>
    </source>
</evidence>
<dbReference type="InterPro" id="IPR010982">
    <property type="entry name" value="Lambda_DNA-bd_dom_sf"/>
</dbReference>
<organism evidence="6 7">
    <name type="scientific">Photobacterium aphoticum</name>
    <dbReference type="NCBI Taxonomy" id="754436"/>
    <lineage>
        <taxon>Bacteria</taxon>
        <taxon>Pseudomonadati</taxon>
        <taxon>Pseudomonadota</taxon>
        <taxon>Gammaproteobacteria</taxon>
        <taxon>Vibrionales</taxon>
        <taxon>Vibrionaceae</taxon>
        <taxon>Photobacterium</taxon>
    </lineage>
</organism>
<evidence type="ECO:0000256" key="1">
    <source>
        <dbReference type="ARBA" id="ARBA00023015"/>
    </source>
</evidence>
<feature type="compositionally biased region" description="Polar residues" evidence="4">
    <location>
        <begin position="64"/>
        <end position="78"/>
    </location>
</feature>
<dbReference type="PANTHER" id="PTHR30146">
    <property type="entry name" value="LACI-RELATED TRANSCRIPTIONAL REPRESSOR"/>
    <property type="match status" value="1"/>
</dbReference>
<gene>
    <name evidence="6" type="ORF">JCM19237_1066</name>
</gene>
<sequence>MKVTIKDVAKKANVSISTVSYAINGSDRISEETRERVLKVANELKYVANSNAKLLKQKKHRPSAYSSTHGSARFTVNW</sequence>
<reference evidence="6 7" key="1">
    <citation type="journal article" date="2014" name="Genome Announc.">
        <title>Draft Genome Sequences of Two Vibrionaceae Species, Vibrio ponticus C121 and Photobacterium aphoticum C119, Isolated as Coral Reef Microbiota.</title>
        <authorList>
            <person name="Al-saari N."/>
            <person name="Meirelles P.M."/>
            <person name="Mino S."/>
            <person name="Suda W."/>
            <person name="Oshima K."/>
            <person name="Hattori M."/>
            <person name="Ohkuma M."/>
            <person name="Thompson F.L."/>
            <person name="Gomez-Gil B."/>
            <person name="Sawabe T."/>
            <person name="Sawabe T."/>
        </authorList>
    </citation>
    <scope>NUCLEOTIDE SEQUENCE [LARGE SCALE GENOMIC DNA]</scope>
    <source>
        <strain evidence="6 7">JCM 19237</strain>
    </source>
</reference>
<keyword evidence="2" id="KW-0238">DNA-binding</keyword>
<dbReference type="PANTHER" id="PTHR30146:SF109">
    <property type="entry name" value="HTH-TYPE TRANSCRIPTIONAL REGULATOR GALS"/>
    <property type="match status" value="1"/>
</dbReference>
<dbReference type="PROSITE" id="PS00356">
    <property type="entry name" value="HTH_LACI_1"/>
    <property type="match status" value="1"/>
</dbReference>
<protein>
    <submittedName>
        <fullName evidence="6">Transcriptional regulator</fullName>
    </submittedName>
</protein>
<proteinExistence type="predicted"/>
<dbReference type="STRING" id="754436.JCM19237_1066"/>
<evidence type="ECO:0000256" key="4">
    <source>
        <dbReference type="SAM" id="MobiDB-lite"/>
    </source>
</evidence>
<keyword evidence="3" id="KW-0804">Transcription</keyword>
<dbReference type="AlphaFoldDB" id="A0A090QRE5"/>
<dbReference type="Gene3D" id="1.10.260.40">
    <property type="entry name" value="lambda repressor-like DNA-binding domains"/>
    <property type="match status" value="1"/>
</dbReference>
<dbReference type="SMART" id="SM00354">
    <property type="entry name" value="HTH_LACI"/>
    <property type="match status" value="1"/>
</dbReference>
<dbReference type="Proteomes" id="UP000029227">
    <property type="component" value="Unassembled WGS sequence"/>
</dbReference>
<feature type="region of interest" description="Disordered" evidence="4">
    <location>
        <begin position="58"/>
        <end position="78"/>
    </location>
</feature>
<dbReference type="Pfam" id="PF00356">
    <property type="entry name" value="LacI"/>
    <property type="match status" value="1"/>
</dbReference>
<dbReference type="eggNOG" id="COG1609">
    <property type="taxonomic scope" value="Bacteria"/>
</dbReference>
<dbReference type="SUPFAM" id="SSF47413">
    <property type="entry name" value="lambda repressor-like DNA-binding domains"/>
    <property type="match status" value="1"/>
</dbReference>
<dbReference type="PROSITE" id="PS50932">
    <property type="entry name" value="HTH_LACI_2"/>
    <property type="match status" value="1"/>
</dbReference>
<evidence type="ECO:0000256" key="3">
    <source>
        <dbReference type="ARBA" id="ARBA00023163"/>
    </source>
</evidence>
<name>A0A090QRE5_9GAMM</name>
<accession>A0A090QRE5</accession>
<evidence type="ECO:0000313" key="6">
    <source>
        <dbReference type="EMBL" id="GAL04394.1"/>
    </source>
</evidence>
<evidence type="ECO:0000256" key="2">
    <source>
        <dbReference type="ARBA" id="ARBA00023125"/>
    </source>
</evidence>
<comment type="caution">
    <text evidence="6">The sequence shown here is derived from an EMBL/GenBank/DDBJ whole genome shotgun (WGS) entry which is preliminary data.</text>
</comment>
<dbReference type="EMBL" id="BBMN01000004">
    <property type="protein sequence ID" value="GAL04394.1"/>
    <property type="molecule type" value="Genomic_DNA"/>
</dbReference>
<dbReference type="GO" id="GO:0003700">
    <property type="term" value="F:DNA-binding transcription factor activity"/>
    <property type="evidence" value="ECO:0007669"/>
    <property type="project" value="TreeGrafter"/>
</dbReference>
<dbReference type="CDD" id="cd01392">
    <property type="entry name" value="HTH_LacI"/>
    <property type="match status" value="1"/>
</dbReference>
<evidence type="ECO:0000259" key="5">
    <source>
        <dbReference type="PROSITE" id="PS50932"/>
    </source>
</evidence>
<keyword evidence="1" id="KW-0805">Transcription regulation</keyword>
<dbReference type="GO" id="GO:0000976">
    <property type="term" value="F:transcription cis-regulatory region binding"/>
    <property type="evidence" value="ECO:0007669"/>
    <property type="project" value="TreeGrafter"/>
</dbReference>